<keyword evidence="4" id="KW-0862">Zinc</keyword>
<evidence type="ECO:0000256" key="3">
    <source>
        <dbReference type="ARBA" id="ARBA00022801"/>
    </source>
</evidence>
<evidence type="ECO:0000256" key="2">
    <source>
        <dbReference type="ARBA" id="ARBA00022723"/>
    </source>
</evidence>
<dbReference type="InterPro" id="IPR020891">
    <property type="entry name" value="UPF0758_CS"/>
</dbReference>
<gene>
    <name evidence="9" type="primary">radC</name>
    <name evidence="9" type="ORF">GCM10023091_16810</name>
</gene>
<evidence type="ECO:0000256" key="4">
    <source>
        <dbReference type="ARBA" id="ARBA00022833"/>
    </source>
</evidence>
<name>A0ABP8LY19_9BACT</name>
<dbReference type="SUPFAM" id="SSF102712">
    <property type="entry name" value="JAB1/MPN domain"/>
    <property type="match status" value="1"/>
</dbReference>
<dbReference type="PANTHER" id="PTHR30471:SF3">
    <property type="entry name" value="UPF0758 PROTEIN YEES-RELATED"/>
    <property type="match status" value="1"/>
</dbReference>
<dbReference type="PANTHER" id="PTHR30471">
    <property type="entry name" value="DNA REPAIR PROTEIN RADC"/>
    <property type="match status" value="1"/>
</dbReference>
<dbReference type="Pfam" id="PF04002">
    <property type="entry name" value="RadC"/>
    <property type="match status" value="1"/>
</dbReference>
<comment type="similarity">
    <text evidence="6">Belongs to the UPF0758 family.</text>
</comment>
<feature type="domain" description="MPN" evidence="8">
    <location>
        <begin position="112"/>
        <end position="234"/>
    </location>
</feature>
<keyword evidence="5" id="KW-0482">Metalloprotease</keyword>
<dbReference type="RefSeq" id="WP_345027977.1">
    <property type="nucleotide sequence ID" value="NZ_BAABEY010000018.1"/>
</dbReference>
<dbReference type="NCBIfam" id="TIGR00608">
    <property type="entry name" value="radc"/>
    <property type="match status" value="1"/>
</dbReference>
<dbReference type="InterPro" id="IPR010994">
    <property type="entry name" value="RuvA_2-like"/>
</dbReference>
<dbReference type="PROSITE" id="PS50249">
    <property type="entry name" value="MPN"/>
    <property type="match status" value="1"/>
</dbReference>
<keyword evidence="1" id="KW-0645">Protease</keyword>
<dbReference type="SUPFAM" id="SSF47781">
    <property type="entry name" value="RuvA domain 2-like"/>
    <property type="match status" value="1"/>
</dbReference>
<dbReference type="InterPro" id="IPR001405">
    <property type="entry name" value="UPF0758"/>
</dbReference>
<evidence type="ECO:0000313" key="9">
    <source>
        <dbReference type="EMBL" id="GAA4437503.1"/>
    </source>
</evidence>
<keyword evidence="2" id="KW-0479">Metal-binding</keyword>
<accession>A0ABP8LY19</accession>
<keyword evidence="10" id="KW-1185">Reference proteome</keyword>
<dbReference type="PROSITE" id="PS01302">
    <property type="entry name" value="UPF0758"/>
    <property type="match status" value="1"/>
</dbReference>
<dbReference type="Pfam" id="PF20582">
    <property type="entry name" value="UPF0758_N"/>
    <property type="match status" value="1"/>
</dbReference>
<organism evidence="9 10">
    <name type="scientific">Ravibacter arvi</name>
    <dbReference type="NCBI Taxonomy" id="2051041"/>
    <lineage>
        <taxon>Bacteria</taxon>
        <taxon>Pseudomonadati</taxon>
        <taxon>Bacteroidota</taxon>
        <taxon>Cytophagia</taxon>
        <taxon>Cytophagales</taxon>
        <taxon>Spirosomataceae</taxon>
        <taxon>Ravibacter</taxon>
    </lineage>
</organism>
<evidence type="ECO:0000256" key="6">
    <source>
        <dbReference type="RuleBase" id="RU003797"/>
    </source>
</evidence>
<dbReference type="CDD" id="cd08071">
    <property type="entry name" value="MPN_DUF2466"/>
    <property type="match status" value="1"/>
</dbReference>
<evidence type="ECO:0000313" key="10">
    <source>
        <dbReference type="Proteomes" id="UP001501508"/>
    </source>
</evidence>
<dbReference type="EMBL" id="BAABEY010000018">
    <property type="protein sequence ID" value="GAA4437503.1"/>
    <property type="molecule type" value="Genomic_DNA"/>
</dbReference>
<reference evidence="10" key="1">
    <citation type="journal article" date="2019" name="Int. J. Syst. Evol. Microbiol.">
        <title>The Global Catalogue of Microorganisms (GCM) 10K type strain sequencing project: providing services to taxonomists for standard genome sequencing and annotation.</title>
        <authorList>
            <consortium name="The Broad Institute Genomics Platform"/>
            <consortium name="The Broad Institute Genome Sequencing Center for Infectious Disease"/>
            <person name="Wu L."/>
            <person name="Ma J."/>
        </authorList>
    </citation>
    <scope>NUCLEOTIDE SEQUENCE [LARGE SCALE GENOMIC DNA]</scope>
    <source>
        <strain evidence="10">JCM 31920</strain>
    </source>
</reference>
<evidence type="ECO:0000256" key="5">
    <source>
        <dbReference type="ARBA" id="ARBA00023049"/>
    </source>
</evidence>
<sequence length="234" mass="26127">MDKISTSLSRNIRSWDESDRPREKLLQKGRNQLTDAELLAILLRSGTVSESALDVAKTLLFEANNSLYELARKSPQEIMRVKGIGEAKALTLIAAMELGRRRKDIEVGDKAKITSSRMAYETLRHHLQDKSHEEFWILLLNRANEVIRSVQVSSGGVNSTGVDSRIIFKHAIENLASAMILAHNHPSGTLSPSKEDMELTRKLSEAGKILSVPVLDHLIFTDHDYLSFADNGIL</sequence>
<dbReference type="Gene3D" id="3.40.140.10">
    <property type="entry name" value="Cytidine Deaminase, domain 2"/>
    <property type="match status" value="1"/>
</dbReference>
<evidence type="ECO:0000256" key="1">
    <source>
        <dbReference type="ARBA" id="ARBA00022670"/>
    </source>
</evidence>
<proteinExistence type="inferred from homology"/>
<dbReference type="InterPro" id="IPR025657">
    <property type="entry name" value="RadC_JAB"/>
</dbReference>
<evidence type="ECO:0000256" key="7">
    <source>
        <dbReference type="SAM" id="MobiDB-lite"/>
    </source>
</evidence>
<keyword evidence="3" id="KW-0378">Hydrolase</keyword>
<dbReference type="NCBIfam" id="NF000642">
    <property type="entry name" value="PRK00024.1"/>
    <property type="match status" value="1"/>
</dbReference>
<protein>
    <submittedName>
        <fullName evidence="9">DNA repair protein RadC</fullName>
    </submittedName>
</protein>
<feature type="compositionally biased region" description="Polar residues" evidence="7">
    <location>
        <begin position="1"/>
        <end position="12"/>
    </location>
</feature>
<dbReference type="InterPro" id="IPR046778">
    <property type="entry name" value="UPF0758_N"/>
</dbReference>
<feature type="region of interest" description="Disordered" evidence="7">
    <location>
        <begin position="1"/>
        <end position="21"/>
    </location>
</feature>
<dbReference type="Proteomes" id="UP001501508">
    <property type="component" value="Unassembled WGS sequence"/>
</dbReference>
<dbReference type="InterPro" id="IPR037518">
    <property type="entry name" value="MPN"/>
</dbReference>
<evidence type="ECO:0000259" key="8">
    <source>
        <dbReference type="PROSITE" id="PS50249"/>
    </source>
</evidence>
<comment type="caution">
    <text evidence="9">The sequence shown here is derived from an EMBL/GenBank/DDBJ whole genome shotgun (WGS) entry which is preliminary data.</text>
</comment>